<dbReference type="SUPFAM" id="SSF81324">
    <property type="entry name" value="Voltage-gated potassium channels"/>
    <property type="match status" value="1"/>
</dbReference>
<dbReference type="Proteomes" id="UP001548590">
    <property type="component" value="Unassembled WGS sequence"/>
</dbReference>
<dbReference type="InterPro" id="IPR036291">
    <property type="entry name" value="NAD(P)-bd_dom_sf"/>
</dbReference>
<dbReference type="InterPro" id="IPR050721">
    <property type="entry name" value="Trk_Ktr_HKT_K-transport"/>
</dbReference>
<accession>A0ABV2CPN9</accession>
<dbReference type="Gene3D" id="3.40.50.720">
    <property type="entry name" value="NAD(P)-binding Rossmann-like Domain"/>
    <property type="match status" value="2"/>
</dbReference>
<dbReference type="SUPFAM" id="SSF51735">
    <property type="entry name" value="NAD(P)-binding Rossmann-fold domains"/>
    <property type="match status" value="2"/>
</dbReference>
<name>A0ABV2CPN9_9RHOO</name>
<dbReference type="Pfam" id="PF02254">
    <property type="entry name" value="TrkA_N"/>
    <property type="match status" value="2"/>
</dbReference>
<dbReference type="RefSeq" id="WP_345923172.1">
    <property type="nucleotide sequence ID" value="NZ_JBDIVF010000001.1"/>
</dbReference>
<protein>
    <submittedName>
        <fullName evidence="3">NAD-binding protein</fullName>
    </submittedName>
</protein>
<evidence type="ECO:0000313" key="4">
    <source>
        <dbReference type="Proteomes" id="UP001548590"/>
    </source>
</evidence>
<comment type="caution">
    <text evidence="3">The sequence shown here is derived from an EMBL/GenBank/DDBJ whole genome shotgun (WGS) entry which is preliminary data.</text>
</comment>
<reference evidence="3 4" key="1">
    <citation type="submission" date="2024-07" db="EMBL/GenBank/DDBJ databases">
        <title>Uliginosibacterium paludis KCTC:42655.</title>
        <authorList>
            <person name="Kim M.K."/>
        </authorList>
    </citation>
    <scope>NUCLEOTIDE SEQUENCE [LARGE SCALE GENOMIC DNA]</scope>
    <source>
        <strain evidence="3 4">KCTC 42655</strain>
    </source>
</reference>
<sequence length="572" mass="62625">MGDILFLALRRLRTPLITLILVYAISVGGLVLMPGLDEHGQPASLGFFHAFYVISYTATTIGFGELPGSFTDAQRAWVTLSIYLSVTGWAYAVGSIFALVQEPVFRNAVARSTFAARVRRLEEPFCVIAGYGQSGTALAHALDEIGIRSVILESRPERAARPDVEIYRDPPCCLAADARWPDLLIDAGVRHPRCRALIVLVSDDEAAQAIAIGAAALNPALPILARVHSTLAAGNLEGFANITAIDPFATFATNLELALAAPAVLWVEEWLTSVPESVCPIPPQIPRGHWLILGYGRFGRSVARALELTGSTWTAVDANPALPDEDNLQHSDNSVESLASAGIERAVGIVACTDRDAMNLALVTRARKLKPGLHVIIRQNHVAERSLIEAARANLCFVKSELMVRECLQLLVAPLLNRFLMQVRAHGVKLAEQIAVRLLTELEERVPYIWVFECDDRQPGLRDVLRGHTEAPLQLGELMISPLDPTRPLAAVPLFLLRTGDDGEREYMLPSTGMPLQNGDRILFAGREGVERLQGHFNLDPSPLEYVRSGVEPARSWIFRKLAARRRAQAAR</sequence>
<evidence type="ECO:0000259" key="2">
    <source>
        <dbReference type="Pfam" id="PF02254"/>
    </source>
</evidence>
<evidence type="ECO:0000256" key="1">
    <source>
        <dbReference type="SAM" id="Phobius"/>
    </source>
</evidence>
<proteinExistence type="predicted"/>
<keyword evidence="4" id="KW-1185">Reference proteome</keyword>
<feature type="domain" description="RCK N-terminal" evidence="2">
    <location>
        <begin position="127"/>
        <end position="237"/>
    </location>
</feature>
<organism evidence="3 4">
    <name type="scientific">Uliginosibacterium paludis</name>
    <dbReference type="NCBI Taxonomy" id="1615952"/>
    <lineage>
        <taxon>Bacteria</taxon>
        <taxon>Pseudomonadati</taxon>
        <taxon>Pseudomonadota</taxon>
        <taxon>Betaproteobacteria</taxon>
        <taxon>Rhodocyclales</taxon>
        <taxon>Zoogloeaceae</taxon>
        <taxon>Uliginosibacterium</taxon>
    </lineage>
</organism>
<dbReference type="PANTHER" id="PTHR43833">
    <property type="entry name" value="POTASSIUM CHANNEL PROTEIN 2-RELATED-RELATED"/>
    <property type="match status" value="1"/>
</dbReference>
<keyword evidence="1" id="KW-1133">Transmembrane helix</keyword>
<feature type="transmembrane region" description="Helical" evidence="1">
    <location>
        <begin position="12"/>
        <end position="33"/>
    </location>
</feature>
<feature type="domain" description="RCK N-terminal" evidence="2">
    <location>
        <begin position="291"/>
        <end position="394"/>
    </location>
</feature>
<keyword evidence="1" id="KW-0472">Membrane</keyword>
<evidence type="ECO:0000313" key="3">
    <source>
        <dbReference type="EMBL" id="MET1489876.1"/>
    </source>
</evidence>
<feature type="transmembrane region" description="Helical" evidence="1">
    <location>
        <begin position="76"/>
        <end position="100"/>
    </location>
</feature>
<dbReference type="PANTHER" id="PTHR43833:SF11">
    <property type="entry name" value="VOLTAGE-GATED POTASSIUM CHANNEL KCH"/>
    <property type="match status" value="1"/>
</dbReference>
<feature type="transmembrane region" description="Helical" evidence="1">
    <location>
        <begin position="45"/>
        <end position="64"/>
    </location>
</feature>
<keyword evidence="1" id="KW-0812">Transmembrane</keyword>
<dbReference type="InterPro" id="IPR003148">
    <property type="entry name" value="RCK_N"/>
</dbReference>
<gene>
    <name evidence="3" type="ORF">ABVT11_08560</name>
</gene>
<dbReference type="EMBL" id="JBEWLZ010000004">
    <property type="protein sequence ID" value="MET1489876.1"/>
    <property type="molecule type" value="Genomic_DNA"/>
</dbReference>